<dbReference type="Gene3D" id="3.40.50.1820">
    <property type="entry name" value="alpha/beta hydrolase"/>
    <property type="match status" value="1"/>
</dbReference>
<proteinExistence type="predicted"/>
<organism evidence="2 3">
    <name type="scientific">Polarella glacialis</name>
    <name type="common">Dinoflagellate</name>
    <dbReference type="NCBI Taxonomy" id="89957"/>
    <lineage>
        <taxon>Eukaryota</taxon>
        <taxon>Sar</taxon>
        <taxon>Alveolata</taxon>
        <taxon>Dinophyceae</taxon>
        <taxon>Suessiales</taxon>
        <taxon>Suessiaceae</taxon>
        <taxon>Polarella</taxon>
    </lineage>
</organism>
<accession>A0A813DIS9</accession>
<dbReference type="Proteomes" id="UP000654075">
    <property type="component" value="Unassembled WGS sequence"/>
</dbReference>
<dbReference type="InterPro" id="IPR029058">
    <property type="entry name" value="AB_hydrolase_fold"/>
</dbReference>
<dbReference type="SUPFAM" id="SSF53474">
    <property type="entry name" value="alpha/beta-Hydrolases"/>
    <property type="match status" value="1"/>
</dbReference>
<feature type="domain" description="Fungal lipase-type" evidence="1">
    <location>
        <begin position="310"/>
        <end position="391"/>
    </location>
</feature>
<name>A0A813DIS9_POLGL</name>
<dbReference type="OrthoDB" id="406462at2759"/>
<dbReference type="EMBL" id="CAJNNV010003201">
    <property type="protein sequence ID" value="CAE8588554.1"/>
    <property type="molecule type" value="Genomic_DNA"/>
</dbReference>
<dbReference type="GO" id="GO:0006629">
    <property type="term" value="P:lipid metabolic process"/>
    <property type="evidence" value="ECO:0007669"/>
    <property type="project" value="InterPro"/>
</dbReference>
<dbReference type="Pfam" id="PF01764">
    <property type="entry name" value="Lipase_3"/>
    <property type="match status" value="1"/>
</dbReference>
<sequence length="538" mass="59479">MGVNMLFQQLKVPLRISYLALALELQSLLPALATPGAAALAAAASECESIFQARNVDFEALPPVSLALGVDDECEESDCGLNALQVLSAQHMPWRRRGVLQVHPAEESQETEASQEYGLVYALYTYGAPSTSKPAFQDLSRPSRSFRGLRCYTENILKTPGVDSRQIDFAALWMPFLHPRVPTLALRWKRNSPYWPGSGAPAEPLNVAGHYIDVGLHSQKDYVDRLARVTIKGGHGDLHTEEPFALAFKYVFMAFGAYDEQGPGYNEKTMRQQLAAHAEDFKVVAQEVLKTVEANDNIFIVQDKNSLDCVLVFEGTSSPLELQTSLKQFGTGYCGFTDVHAGYRDKLSMLMKYTMPKLRPKLAKCELVSVTGHSQGGALADIFSACANSRRVTDLDYRQQMWVKRTPESMPEASLFSVRVSPAQLQRFTSKFPRSERVAKAATRLFDACDVDGSGVVPCDQLLSRMDALRRAASRSLGEASDKDLHGALSYLGEVPAVEELRALLRSASEEEPLRASDVFLAMWRGQRSRKLEPGSRS</sequence>
<dbReference type="AlphaFoldDB" id="A0A813DIS9"/>
<reference evidence="2" key="1">
    <citation type="submission" date="2021-02" db="EMBL/GenBank/DDBJ databases">
        <authorList>
            <person name="Dougan E. K."/>
            <person name="Rhodes N."/>
            <person name="Thang M."/>
            <person name="Chan C."/>
        </authorList>
    </citation>
    <scope>NUCLEOTIDE SEQUENCE</scope>
</reference>
<keyword evidence="3" id="KW-1185">Reference proteome</keyword>
<gene>
    <name evidence="2" type="ORF">PGLA1383_LOCUS7350</name>
</gene>
<evidence type="ECO:0000313" key="2">
    <source>
        <dbReference type="EMBL" id="CAE8588554.1"/>
    </source>
</evidence>
<evidence type="ECO:0000259" key="1">
    <source>
        <dbReference type="Pfam" id="PF01764"/>
    </source>
</evidence>
<dbReference type="InterPro" id="IPR002921">
    <property type="entry name" value="Fungal_lipase-type"/>
</dbReference>
<comment type="caution">
    <text evidence="2">The sequence shown here is derived from an EMBL/GenBank/DDBJ whole genome shotgun (WGS) entry which is preliminary data.</text>
</comment>
<protein>
    <recommendedName>
        <fullName evidence="1">Fungal lipase-type domain-containing protein</fullName>
    </recommendedName>
</protein>
<evidence type="ECO:0000313" key="3">
    <source>
        <dbReference type="Proteomes" id="UP000654075"/>
    </source>
</evidence>